<dbReference type="GO" id="GO:0016539">
    <property type="term" value="P:intein-mediated protein splicing"/>
    <property type="evidence" value="ECO:0007669"/>
    <property type="project" value="InterPro"/>
</dbReference>
<dbReference type="InterPro" id="IPR030934">
    <property type="entry name" value="Intein_C"/>
</dbReference>
<protein>
    <submittedName>
        <fullName evidence="4">Intein C-terminal splicing region/intein N-terminal splicing region</fullName>
    </submittedName>
</protein>
<dbReference type="CDD" id="cd00081">
    <property type="entry name" value="Hint"/>
    <property type="match status" value="1"/>
</dbReference>
<dbReference type="OrthoDB" id="603864at2"/>
<dbReference type="RefSeq" id="WP_089832762.1">
    <property type="nucleotide sequence ID" value="NZ_FNBN01000003.1"/>
</dbReference>
<sequence>MKMLHKYILLFILLLQANVGFAAPDRDSLMAKVIERGRMAFKELVLQNKLNDEKGLSSQNHYVLHINTADLIDGQIEKLDKEYIRQRKITYGAGSITGDEAAGDFLVPAGEDLDELEEKLRKCNTNADAKIRTYLVTIDFIPMIYDVPGLDLETLMSYRRGDASGTEEGDMGENAKKDATAILQGVSTALVAAPPENGEKLAFNTVCVGMVNYRIYDRKRRFKKLQIFSWYSNLEGTDVQSYNLLVSKHLATVKGATGYRLIKSFIDVISENNSDFALLPSVKDKITSVNTREEMEKLLSTISANAYDQFTYEQRIYAVKMLASQAIITNTGATMIVDLLSTANLEEDAGKLRDDLNKLNNFVSRENDAEESEVLPAKTSELTLLHLLVNGISDHLIGDKTYTRLMQVFINIAKSSPAIADDALDFYRDPRKLDRTIVWDKSYALELFATPPAGTNSYEVTLDNKRDEVTIIKSQLEYPENEAGYTELQKSMREYAKGNSTFIQKLLNDLVLPAMGTMDIAGYYETKYPREPKWVEGKAITLKAWQLVSFTNKSDIGLLATAVGESSDQNEHKAQYLPAIVLKYAADKELNKEVGKGIVMAFDVITLVTPVGELAYLGKVANYVYKGVEYSAKVTALAHLGVETGAIPPDSKLAEFINDCYQVTALLQLGNLGFSATNGVIARLSRAEATKFLQSFYGAEKEGLMYLMKDPEAVKQILRFKREIEEAGAAAGYGKTWYKVIKEQVYNGISGTVAKMKDLKFLKSKGNGNLLKFTDDGGQQVMHGMADGTVVLDKTATTFAEDARLVGTMDDIPVRTAENAEEVVEDLMFVQRANKSVECIRGACFIAGTPVRTKAGLIPIEQIKEDDTVLGVKVANGDTTWQKVKNTFTKHASKLVRIITGRDTIFSTPEHPYLTENGWKSAIDLKVGWRLRLAGHAFATLTAVLPIDTSVTVYNFETSITHNYCIGSEGIVVHNSCKNLEKFKSGIPEGYYGDFVNDFKNAASDIDKEKLLKKFSEGKLSTDVWVILHEFPSLRKTEELNKFQELLRSCKDRNSTALLKDIMAGKKEFSALNPVDLNILGTRFVELLYWAKYKNQTDLAAQLQKWVSRLNNAGLSPFSHIQWVDPKSLRFSQGYVGDKVYKYIDEMKAGLWDWSRSPLEVANIDGHLVSLDNRRLLAAQLAGEKEVPIRLVKLDAPRPAGGTYGKNLAKKLFSRPEDHPELEKIDLRPYGSFNQPQVVPQKPKE</sequence>
<name>A0A1G7R4Q3_CHIFI</name>
<dbReference type="Proteomes" id="UP000199045">
    <property type="component" value="Unassembled WGS sequence"/>
</dbReference>
<gene>
    <name evidence="4" type="ORF">SAMN04488121_103317</name>
</gene>
<dbReference type="PROSITE" id="PS50818">
    <property type="entry name" value="INTEIN_C_TER"/>
    <property type="match status" value="1"/>
</dbReference>
<evidence type="ECO:0000313" key="5">
    <source>
        <dbReference type="Proteomes" id="UP000199045"/>
    </source>
</evidence>
<organism evidence="4 5">
    <name type="scientific">Chitinophaga filiformis</name>
    <name type="common">Myxococcus filiformis</name>
    <name type="synonym">Flexibacter filiformis</name>
    <dbReference type="NCBI Taxonomy" id="104663"/>
    <lineage>
        <taxon>Bacteria</taxon>
        <taxon>Pseudomonadati</taxon>
        <taxon>Bacteroidota</taxon>
        <taxon>Chitinophagia</taxon>
        <taxon>Chitinophagales</taxon>
        <taxon>Chitinophagaceae</taxon>
        <taxon>Chitinophaga</taxon>
    </lineage>
</organism>
<evidence type="ECO:0000313" key="4">
    <source>
        <dbReference type="EMBL" id="SDG05766.1"/>
    </source>
</evidence>
<proteinExistence type="predicted"/>
<dbReference type="InterPro" id="IPR036844">
    <property type="entry name" value="Hint_dom_sf"/>
</dbReference>
<dbReference type="PROSITE" id="PS50817">
    <property type="entry name" value="INTEIN_N_TER"/>
    <property type="match status" value="1"/>
</dbReference>
<evidence type="ECO:0000259" key="3">
    <source>
        <dbReference type="SMART" id="SM00306"/>
    </source>
</evidence>
<dbReference type="SMART" id="SM00306">
    <property type="entry name" value="HintN"/>
    <property type="match status" value="1"/>
</dbReference>
<dbReference type="InterPro" id="IPR006141">
    <property type="entry name" value="Intein_N"/>
</dbReference>
<feature type="domain" description="Hint" evidence="3">
    <location>
        <begin position="842"/>
        <end position="935"/>
    </location>
</feature>
<evidence type="ECO:0000256" key="2">
    <source>
        <dbReference type="SAM" id="SignalP"/>
    </source>
</evidence>
<feature type="chain" id="PRO_5011568885" evidence="2">
    <location>
        <begin position="23"/>
        <end position="1245"/>
    </location>
</feature>
<dbReference type="SUPFAM" id="SSF51294">
    <property type="entry name" value="Hedgehog/intein (Hint) domain"/>
    <property type="match status" value="1"/>
</dbReference>
<dbReference type="EMBL" id="FNBN01000003">
    <property type="protein sequence ID" value="SDG05766.1"/>
    <property type="molecule type" value="Genomic_DNA"/>
</dbReference>
<evidence type="ECO:0000256" key="1">
    <source>
        <dbReference type="SAM" id="MobiDB-lite"/>
    </source>
</evidence>
<dbReference type="Pfam" id="PF07591">
    <property type="entry name" value="PT-HINT"/>
    <property type="match status" value="1"/>
</dbReference>
<dbReference type="InterPro" id="IPR003587">
    <property type="entry name" value="Hint_dom_N"/>
</dbReference>
<reference evidence="4 5" key="1">
    <citation type="submission" date="2016-10" db="EMBL/GenBank/DDBJ databases">
        <authorList>
            <person name="de Groot N.N."/>
        </authorList>
    </citation>
    <scope>NUCLEOTIDE SEQUENCE [LARGE SCALE GENOMIC DNA]</scope>
    <source>
        <strain evidence="4 5">DSM 527</strain>
    </source>
</reference>
<keyword evidence="2" id="KW-0732">Signal</keyword>
<feature type="region of interest" description="Disordered" evidence="1">
    <location>
        <begin position="1224"/>
        <end position="1245"/>
    </location>
</feature>
<dbReference type="Gene3D" id="2.170.16.10">
    <property type="entry name" value="Hedgehog/Intein (Hint) domain"/>
    <property type="match status" value="1"/>
</dbReference>
<accession>A0A1G7R4Q3</accession>
<dbReference type="STRING" id="104663.SAMN04488121_103317"/>
<dbReference type="AlphaFoldDB" id="A0A1G7R4Q3"/>
<feature type="signal peptide" evidence="2">
    <location>
        <begin position="1"/>
        <end position="22"/>
    </location>
</feature>